<evidence type="ECO:0000313" key="3">
    <source>
        <dbReference type="Proteomes" id="UP001066276"/>
    </source>
</evidence>
<gene>
    <name evidence="2" type="ORF">NDU88_002865</name>
</gene>
<sequence length="223" mass="24398">MGRKVTRSPEEISEVVEDVYGALQMAKLQRLGGGRFSRRSGGSLTQRVVAGGRGSGFLSAVSVGGRMGEQACKEHARPGPRAGRRKKQTQLPLERGVELSEGRLEECTLGGTSKMAATSDSDRQRGNLLEERVLRGSVKMAAPGFNIEDDAVVISDEEVEEQWGQNSVERRGKVNSGCVYRQKTGKIVQWVPRAVSSMLHKVQAWEVENQAVFRLGEQVEFGP</sequence>
<name>A0AAV7M3M3_PLEWA</name>
<organism evidence="2 3">
    <name type="scientific">Pleurodeles waltl</name>
    <name type="common">Iberian ribbed newt</name>
    <dbReference type="NCBI Taxonomy" id="8319"/>
    <lineage>
        <taxon>Eukaryota</taxon>
        <taxon>Metazoa</taxon>
        <taxon>Chordata</taxon>
        <taxon>Craniata</taxon>
        <taxon>Vertebrata</taxon>
        <taxon>Euteleostomi</taxon>
        <taxon>Amphibia</taxon>
        <taxon>Batrachia</taxon>
        <taxon>Caudata</taxon>
        <taxon>Salamandroidea</taxon>
        <taxon>Salamandridae</taxon>
        <taxon>Pleurodelinae</taxon>
        <taxon>Pleurodeles</taxon>
    </lineage>
</organism>
<dbReference type="EMBL" id="JANPWB010000014">
    <property type="protein sequence ID" value="KAJ1097748.1"/>
    <property type="molecule type" value="Genomic_DNA"/>
</dbReference>
<dbReference type="Proteomes" id="UP001066276">
    <property type="component" value="Chromosome 10"/>
</dbReference>
<protein>
    <submittedName>
        <fullName evidence="2">Uncharacterized protein</fullName>
    </submittedName>
</protein>
<dbReference type="AlphaFoldDB" id="A0AAV7M3M3"/>
<evidence type="ECO:0000313" key="2">
    <source>
        <dbReference type="EMBL" id="KAJ1097748.1"/>
    </source>
</evidence>
<proteinExistence type="predicted"/>
<keyword evidence="3" id="KW-1185">Reference proteome</keyword>
<evidence type="ECO:0000256" key="1">
    <source>
        <dbReference type="SAM" id="MobiDB-lite"/>
    </source>
</evidence>
<comment type="caution">
    <text evidence="2">The sequence shown here is derived from an EMBL/GenBank/DDBJ whole genome shotgun (WGS) entry which is preliminary data.</text>
</comment>
<feature type="region of interest" description="Disordered" evidence="1">
    <location>
        <begin position="72"/>
        <end position="91"/>
    </location>
</feature>
<reference evidence="2" key="1">
    <citation type="journal article" date="2022" name="bioRxiv">
        <title>Sequencing and chromosome-scale assembly of the giantPleurodeles waltlgenome.</title>
        <authorList>
            <person name="Brown T."/>
            <person name="Elewa A."/>
            <person name="Iarovenko S."/>
            <person name="Subramanian E."/>
            <person name="Araus A.J."/>
            <person name="Petzold A."/>
            <person name="Susuki M."/>
            <person name="Suzuki K.-i.T."/>
            <person name="Hayashi T."/>
            <person name="Toyoda A."/>
            <person name="Oliveira C."/>
            <person name="Osipova E."/>
            <person name="Leigh N.D."/>
            <person name="Simon A."/>
            <person name="Yun M.H."/>
        </authorList>
    </citation>
    <scope>NUCLEOTIDE SEQUENCE</scope>
    <source>
        <strain evidence="2">20211129_DDA</strain>
        <tissue evidence="2">Liver</tissue>
    </source>
</reference>
<accession>A0AAV7M3M3</accession>